<reference evidence="7 8" key="1">
    <citation type="journal article" date="2020" name="Nat. Commun.">
        <title>Genome of Tripterygium wilfordii and identification of cytochrome P450 involved in triptolide biosynthesis.</title>
        <authorList>
            <person name="Tu L."/>
            <person name="Su P."/>
            <person name="Zhang Z."/>
            <person name="Gao L."/>
            <person name="Wang J."/>
            <person name="Hu T."/>
            <person name="Zhou J."/>
            <person name="Zhang Y."/>
            <person name="Zhao Y."/>
            <person name="Liu Y."/>
            <person name="Song Y."/>
            <person name="Tong Y."/>
            <person name="Lu Y."/>
            <person name="Yang J."/>
            <person name="Xu C."/>
            <person name="Jia M."/>
            <person name="Peters R.J."/>
            <person name="Huang L."/>
            <person name="Gao W."/>
        </authorList>
    </citation>
    <scope>NUCLEOTIDE SEQUENCE [LARGE SCALE GENOMIC DNA]</scope>
    <source>
        <strain evidence="8">cv. XIE 37</strain>
        <tissue evidence="7">Leaf</tissue>
    </source>
</reference>
<dbReference type="AlphaFoldDB" id="A0A7J7CZ26"/>
<protein>
    <submittedName>
        <fullName evidence="7">Zinc finger family protein</fullName>
    </submittedName>
</protein>
<feature type="compositionally biased region" description="Basic and acidic residues" evidence="5">
    <location>
        <begin position="134"/>
        <end position="144"/>
    </location>
</feature>
<dbReference type="EMBL" id="JAAARO010000012">
    <property type="protein sequence ID" value="KAF5739219.1"/>
    <property type="molecule type" value="Genomic_DNA"/>
</dbReference>
<evidence type="ECO:0000313" key="7">
    <source>
        <dbReference type="EMBL" id="KAF5739219.1"/>
    </source>
</evidence>
<evidence type="ECO:0000313" key="8">
    <source>
        <dbReference type="Proteomes" id="UP000593562"/>
    </source>
</evidence>
<name>A0A7J7CZ26_TRIWF</name>
<dbReference type="CDD" id="cd19821">
    <property type="entry name" value="Bbox1_BBX-like"/>
    <property type="match status" value="1"/>
</dbReference>
<evidence type="ECO:0000256" key="1">
    <source>
        <dbReference type="ARBA" id="ARBA00022723"/>
    </source>
</evidence>
<dbReference type="SMART" id="SM00336">
    <property type="entry name" value="BBOX"/>
    <property type="match status" value="1"/>
</dbReference>
<keyword evidence="2 4" id="KW-0863">Zinc-finger</keyword>
<organism evidence="7 8">
    <name type="scientific">Tripterygium wilfordii</name>
    <name type="common">Thunder God vine</name>
    <dbReference type="NCBI Taxonomy" id="458696"/>
    <lineage>
        <taxon>Eukaryota</taxon>
        <taxon>Viridiplantae</taxon>
        <taxon>Streptophyta</taxon>
        <taxon>Embryophyta</taxon>
        <taxon>Tracheophyta</taxon>
        <taxon>Spermatophyta</taxon>
        <taxon>Magnoliopsida</taxon>
        <taxon>eudicotyledons</taxon>
        <taxon>Gunneridae</taxon>
        <taxon>Pentapetalae</taxon>
        <taxon>rosids</taxon>
        <taxon>fabids</taxon>
        <taxon>Celastrales</taxon>
        <taxon>Celastraceae</taxon>
        <taxon>Tripterygium</taxon>
    </lineage>
</organism>
<dbReference type="GO" id="GO:0008270">
    <property type="term" value="F:zinc ion binding"/>
    <property type="evidence" value="ECO:0007669"/>
    <property type="project" value="UniProtKB-KW"/>
</dbReference>
<dbReference type="InParanoid" id="A0A7J7CZ26"/>
<evidence type="ECO:0000256" key="2">
    <source>
        <dbReference type="ARBA" id="ARBA00022771"/>
    </source>
</evidence>
<dbReference type="Proteomes" id="UP000593562">
    <property type="component" value="Unassembled WGS sequence"/>
</dbReference>
<evidence type="ECO:0000259" key="6">
    <source>
        <dbReference type="PROSITE" id="PS50119"/>
    </source>
</evidence>
<dbReference type="PROSITE" id="PS50119">
    <property type="entry name" value="ZF_BBOX"/>
    <property type="match status" value="1"/>
</dbReference>
<proteinExistence type="predicted"/>
<accession>A0A7J7CZ26</accession>
<dbReference type="PANTHER" id="PTHR31717">
    <property type="entry name" value="ZINC FINGER PROTEIN CONSTANS-LIKE 10"/>
    <property type="match status" value="1"/>
</dbReference>
<dbReference type="Pfam" id="PF00643">
    <property type="entry name" value="zf-B_box"/>
    <property type="match status" value="1"/>
</dbReference>
<feature type="region of interest" description="Disordered" evidence="5">
    <location>
        <begin position="123"/>
        <end position="144"/>
    </location>
</feature>
<dbReference type="InterPro" id="IPR000315">
    <property type="entry name" value="Znf_B-box"/>
</dbReference>
<dbReference type="PANTHER" id="PTHR31717:SF81">
    <property type="entry name" value="B-BOX ZINC FINGER PROTEIN 32-LIKE"/>
    <property type="match status" value="1"/>
</dbReference>
<keyword evidence="1" id="KW-0479">Metal-binding</keyword>
<comment type="caution">
    <text evidence="7">The sequence shown here is derived from an EMBL/GenBank/DDBJ whole genome shotgun (WGS) entry which is preliminary data.</text>
</comment>
<keyword evidence="3" id="KW-0862">Zinc</keyword>
<dbReference type="OrthoDB" id="153872at2759"/>
<evidence type="ECO:0000256" key="3">
    <source>
        <dbReference type="ARBA" id="ARBA00022833"/>
    </source>
</evidence>
<dbReference type="InterPro" id="IPR049808">
    <property type="entry name" value="CONSTANS-like_Bbox1"/>
</dbReference>
<dbReference type="FunCoup" id="A0A7J7CZ26">
    <property type="interactions" value="28"/>
</dbReference>
<keyword evidence="8" id="KW-1185">Reference proteome</keyword>
<gene>
    <name evidence="7" type="ORF">HS088_TW12G00421</name>
</gene>
<evidence type="ECO:0000256" key="4">
    <source>
        <dbReference type="PROSITE-ProRule" id="PRU00024"/>
    </source>
</evidence>
<feature type="domain" description="B box-type" evidence="6">
    <location>
        <begin position="1"/>
        <end position="47"/>
    </location>
</feature>
<sequence>MKARVCELCGHQATIYCASDSSSLCSTCDSNVHQANFLAARHLRRHICSLCDSLSGIPFSGPASPHLRNVCDSCSLRKEVESVPCSLSLSSSSACLSSTKSFAEKKCLDGAAAKIASSSIVTADSGDATNRPTRRGEKSKPRTAMEAKSEDIFVNWLRKLGLKLNGGQSVVSSASRAFELCLDRSPVMPLRWSLAASFWLGVRSCGDRSLATWQNLRRLEKVSGVPAKLIVAIGSRLVLDLRARSAGPRLDLEEGWAES</sequence>
<evidence type="ECO:0000256" key="5">
    <source>
        <dbReference type="SAM" id="MobiDB-lite"/>
    </source>
</evidence>